<evidence type="ECO:0000256" key="3">
    <source>
        <dbReference type="ARBA" id="ARBA00022448"/>
    </source>
</evidence>
<dbReference type="PROSITE" id="PS50850">
    <property type="entry name" value="MFS"/>
    <property type="match status" value="1"/>
</dbReference>
<dbReference type="PANTHER" id="PTHR23502:SF132">
    <property type="entry name" value="POLYAMINE TRANSPORTER 2-RELATED"/>
    <property type="match status" value="1"/>
</dbReference>
<dbReference type="GO" id="GO:1990961">
    <property type="term" value="P:xenobiotic detoxification by transmembrane export across the plasma membrane"/>
    <property type="evidence" value="ECO:0007669"/>
    <property type="project" value="InterPro"/>
</dbReference>
<dbReference type="CDD" id="cd17320">
    <property type="entry name" value="MFS_MdfA_MDR_like"/>
    <property type="match status" value="1"/>
</dbReference>
<reference evidence="10" key="1">
    <citation type="journal article" date="2021" name="Nat. Microbiol.">
        <title>Cocultivation of an ultrasmall environmental parasitic bacterium with lytic ability against bacteria associated with wastewater foams.</title>
        <authorList>
            <person name="Batinovic S."/>
            <person name="Rose J.J.A."/>
            <person name="Ratcliffe J."/>
            <person name="Seviour R.J."/>
            <person name="Petrovski S."/>
        </authorList>
    </citation>
    <scope>NUCLEOTIDE SEQUENCE</scope>
    <source>
        <strain evidence="10">CON44</strain>
    </source>
</reference>
<keyword evidence="6 8" id="KW-1133">Transmembrane helix</keyword>
<feature type="transmembrane region" description="Helical" evidence="8">
    <location>
        <begin position="151"/>
        <end position="173"/>
    </location>
</feature>
<dbReference type="InterPro" id="IPR004812">
    <property type="entry name" value="Efflux_drug-R_Bcr/CmlA"/>
</dbReference>
<dbReference type="Gene3D" id="1.20.1720.10">
    <property type="entry name" value="Multidrug resistance protein D"/>
    <property type="match status" value="1"/>
</dbReference>
<evidence type="ECO:0000256" key="1">
    <source>
        <dbReference type="ARBA" id="ARBA00004651"/>
    </source>
</evidence>
<proteinExistence type="inferred from homology"/>
<gene>
    <name evidence="10" type="ORF">GII30_13820</name>
</gene>
<feature type="transmembrane region" description="Helical" evidence="8">
    <location>
        <begin position="27"/>
        <end position="49"/>
    </location>
</feature>
<keyword evidence="3" id="KW-0813">Transport</keyword>
<feature type="transmembrane region" description="Helical" evidence="8">
    <location>
        <begin position="232"/>
        <end position="252"/>
    </location>
</feature>
<protein>
    <submittedName>
        <fullName evidence="10">Bcr/CflA family efflux MFS transporter</fullName>
    </submittedName>
</protein>
<dbReference type="AlphaFoldDB" id="A0A857KYU9"/>
<evidence type="ECO:0000256" key="6">
    <source>
        <dbReference type="ARBA" id="ARBA00022989"/>
    </source>
</evidence>
<feature type="transmembrane region" description="Helical" evidence="8">
    <location>
        <begin position="299"/>
        <end position="318"/>
    </location>
</feature>
<dbReference type="InterPro" id="IPR020846">
    <property type="entry name" value="MFS_dom"/>
</dbReference>
<evidence type="ECO:0000259" key="9">
    <source>
        <dbReference type="PROSITE" id="PS50850"/>
    </source>
</evidence>
<evidence type="ECO:0000256" key="4">
    <source>
        <dbReference type="ARBA" id="ARBA00022475"/>
    </source>
</evidence>
<accession>A0A857KYU9</accession>
<dbReference type="SUPFAM" id="SSF103473">
    <property type="entry name" value="MFS general substrate transporter"/>
    <property type="match status" value="1"/>
</dbReference>
<dbReference type="PANTHER" id="PTHR23502">
    <property type="entry name" value="MAJOR FACILITATOR SUPERFAMILY"/>
    <property type="match status" value="1"/>
</dbReference>
<comment type="similarity">
    <text evidence="2">Belongs to the major facilitator superfamily. Bcr/CmlA family.</text>
</comment>
<dbReference type="PRINTS" id="PR01036">
    <property type="entry name" value="TCRTETB"/>
</dbReference>
<keyword evidence="4" id="KW-1003">Cell membrane</keyword>
<keyword evidence="5 8" id="KW-0812">Transmembrane</keyword>
<feature type="transmembrane region" description="Helical" evidence="8">
    <location>
        <begin position="324"/>
        <end position="349"/>
    </location>
</feature>
<dbReference type="RefSeq" id="WP_005189325.1">
    <property type="nucleotide sequence ID" value="NZ_CP045804.1"/>
</dbReference>
<keyword evidence="7 8" id="KW-0472">Membrane</keyword>
<dbReference type="NCBIfam" id="TIGR00710">
    <property type="entry name" value="efflux_Bcr_CflA"/>
    <property type="match status" value="1"/>
</dbReference>
<dbReference type="InterPro" id="IPR036259">
    <property type="entry name" value="MFS_trans_sf"/>
</dbReference>
<dbReference type="GO" id="GO:0042910">
    <property type="term" value="F:xenobiotic transmembrane transporter activity"/>
    <property type="evidence" value="ECO:0007669"/>
    <property type="project" value="InterPro"/>
</dbReference>
<comment type="subcellular location">
    <subcellularLocation>
        <location evidence="1">Cell membrane</location>
        <topology evidence="1">Multi-pass membrane protein</topology>
    </subcellularLocation>
</comment>
<sequence>MKQAPPASTTDTPHSAAVGTGTMGNKLLVILALLSAVAPLSIDLYLPAFPAMSEDLSTSTSAVQLTLTAFLVGITIGQLIFGPLSDRFGRLRPLLIGAVLCVVASIAAVIAPNVAILVAARLVQGIGGAAGMVIGRAIISDVAHGKAAARAFSLMMIVGGIAPVIAPMVGGFLVDPIGWRGILTVVLGLAVIMLACVVAGIRETFPALRRAELKVLREQSGSPNAALRSREFLSYTLTFGFSFAVMMAYISASPFVYQDMMGLSSMAYGIAFGCNAFALMIVSGIAARLTATHSVRGMLATGVGLMTAGVAAVGILVATGVDPIWLSVPLFVTVASLGLILGNATALALGAVPAAAGSASAVLGALQFGLAAVVSPLVGLGGEDTAAPMAVVMAASALIAVTAFALSRAEGDERATTRMGSGNLVDR</sequence>
<organism evidence="10">
    <name type="scientific">Gordonia amarae</name>
    <dbReference type="NCBI Taxonomy" id="36821"/>
    <lineage>
        <taxon>Bacteria</taxon>
        <taxon>Bacillati</taxon>
        <taxon>Actinomycetota</taxon>
        <taxon>Actinomycetes</taxon>
        <taxon>Mycobacteriales</taxon>
        <taxon>Gordoniaceae</taxon>
        <taxon>Gordonia</taxon>
    </lineage>
</organism>
<feature type="transmembrane region" description="Helical" evidence="8">
    <location>
        <begin position="361"/>
        <end position="380"/>
    </location>
</feature>
<dbReference type="InterPro" id="IPR011701">
    <property type="entry name" value="MFS"/>
</dbReference>
<name>A0A857KYU9_9ACTN</name>
<dbReference type="Pfam" id="PF07690">
    <property type="entry name" value="MFS_1"/>
    <property type="match status" value="1"/>
</dbReference>
<evidence type="ECO:0000256" key="2">
    <source>
        <dbReference type="ARBA" id="ARBA00006236"/>
    </source>
</evidence>
<feature type="transmembrane region" description="Helical" evidence="8">
    <location>
        <begin position="61"/>
        <end position="82"/>
    </location>
</feature>
<dbReference type="EMBL" id="CP045810">
    <property type="protein sequence ID" value="QHN40082.1"/>
    <property type="molecule type" value="Genomic_DNA"/>
</dbReference>
<feature type="transmembrane region" description="Helical" evidence="8">
    <location>
        <begin position="267"/>
        <end position="287"/>
    </location>
</feature>
<feature type="transmembrane region" description="Helical" evidence="8">
    <location>
        <begin position="386"/>
        <end position="406"/>
    </location>
</feature>
<feature type="transmembrane region" description="Helical" evidence="8">
    <location>
        <begin position="122"/>
        <end position="139"/>
    </location>
</feature>
<dbReference type="GO" id="GO:0005886">
    <property type="term" value="C:plasma membrane"/>
    <property type="evidence" value="ECO:0007669"/>
    <property type="project" value="UniProtKB-SubCell"/>
</dbReference>
<feature type="domain" description="Major facilitator superfamily (MFS) profile" evidence="9">
    <location>
        <begin position="27"/>
        <end position="412"/>
    </location>
</feature>
<evidence type="ECO:0000313" key="10">
    <source>
        <dbReference type="EMBL" id="QHN40082.1"/>
    </source>
</evidence>
<evidence type="ECO:0000256" key="7">
    <source>
        <dbReference type="ARBA" id="ARBA00023136"/>
    </source>
</evidence>
<evidence type="ECO:0000256" key="5">
    <source>
        <dbReference type="ARBA" id="ARBA00022692"/>
    </source>
</evidence>
<evidence type="ECO:0000256" key="8">
    <source>
        <dbReference type="SAM" id="Phobius"/>
    </source>
</evidence>
<feature type="transmembrane region" description="Helical" evidence="8">
    <location>
        <begin position="94"/>
        <end position="116"/>
    </location>
</feature>
<feature type="transmembrane region" description="Helical" evidence="8">
    <location>
        <begin position="179"/>
        <end position="201"/>
    </location>
</feature>